<gene>
    <name evidence="1" type="ORF">RSEGYP2_8</name>
</gene>
<dbReference type="Proteomes" id="UP000244501">
    <property type="component" value="Segment"/>
</dbReference>
<evidence type="ECO:0000313" key="1">
    <source>
        <dbReference type="EMBL" id="AUO78171.1"/>
    </source>
</evidence>
<accession>A0A2R2ZGF3</accession>
<organism evidence="1 2">
    <name type="scientific">Ralstonia phage RsoP1EGY</name>
    <dbReference type="NCBI Taxonomy" id="2070026"/>
    <lineage>
        <taxon>Viruses</taxon>
        <taxon>Duplodnaviria</taxon>
        <taxon>Heunggongvirae</taxon>
        <taxon>Uroviricota</taxon>
        <taxon>Caudoviricetes</taxon>
        <taxon>Autographivirales</taxon>
        <taxon>Gyeongsanvirus</taxon>
        <taxon>Gyeongsanvirus RsoP1EGY</taxon>
    </lineage>
</organism>
<evidence type="ECO:0000313" key="2">
    <source>
        <dbReference type="Proteomes" id="UP000244501"/>
    </source>
</evidence>
<proteinExistence type="predicted"/>
<sequence length="55" mass="6263">MQLQYFRDLAIGTAFTIAGTPYVKKSARTAYTAPGHPGHWEGRWFWFGQTELVMA</sequence>
<protein>
    <submittedName>
        <fullName evidence="1">Uncharacterized protein</fullName>
    </submittedName>
</protein>
<keyword evidence="2" id="KW-1185">Reference proteome</keyword>
<name>A0A2R2ZGF3_9CAUD</name>
<reference evidence="1 2" key="1">
    <citation type="submission" date="2017-12" db="EMBL/GenBank/DDBJ databases">
        <title>Sequencing, genome analysis and host range of a novel Ralstonia phage RsoP1EGY isolated from Egypt.</title>
        <authorList>
            <person name="Ahmad A.A."/>
            <person name="Addy H.S."/>
            <person name="Elhalag K.M."/>
            <person name="Nasr-Eldin M.A."/>
            <person name="Hussien A.S."/>
            <person name="Huang Q."/>
        </authorList>
    </citation>
    <scope>NUCLEOTIDE SEQUENCE [LARGE SCALE GENOMIC DNA]</scope>
</reference>
<dbReference type="EMBL" id="MG711516">
    <property type="protein sequence ID" value="AUO78171.1"/>
    <property type="molecule type" value="Genomic_DNA"/>
</dbReference>